<sequence>DDKCVTPSAGTSGLCRSGLPWYRLAVVGKPGVVGSTATMSVHLCASFCLFKGFDISGVVQSSECRCGASAEASVWGSGASRPDLAWQPPGDKVPGNDPKCRIVAHQHLGPIPSELDTSSEDLAYLRSILRGTPMQSLEQQENPDIFATATPMKLEIDPTEAPPFQPQQAWLQSESVLRGASGPTKLVEKEGAKRTCYPYKCASGWPWPIWGSLIHGIPFAFSNTTDEEMRRVFREAIASLHARTCIRFNEVAPSYNKTFKILVKGVSEEVCGCSPIGYPATTGKDTEIMLGWCTGEEHRGSMIHEICHALGMAHEHVRSDRDKYVQVNWAQISGETLEFQYEERLKVPVIFWGFGGSAARRLFSGACFWRRLRLGACFQVPALDWSAARRLLGACFQVPPRRQSADAAKRGQAHENSRRAADAAKSKHLNLMMRDLNSQSSDQKSDSLAARCLLLAASAARRLGACFQVPAFGGVGAWAPANLGDSWPSQFLGFFGLLRHSKSKAPPAEEVRPRRPSVNEEPSLTQRPSLNQAFASLGLQFPSSPSRKPGPCGTGSSYEDECCDPSRGSTEKPKDKSKIPETWSSRQLSHQLFAVIRHCERADHLGAEHSGHPWVLSEDFRKYPMDPPLSDQGQMQANDIGWQVKEFSDRMQDEFHVVISSPYLRCFQTAMEVCLQLGPGAKLMVDYSLCEVFSPSIMGEHQPVRTVRPYDGLNELARRRGLNCTNKPCGVWPTWPESLKKARQRYAASFLSYLKRADTAKRNFIFISHADCIASVLAVLPSKAGHLVESVGYGASVFGAKRSRDPQIQFPPVRFKSEKSTHSLVSADSLKSEEGSTE</sequence>
<comment type="caution">
    <text evidence="1">Lacks conserved residue(s) required for the propagation of feature annotation.</text>
</comment>
<feature type="region of interest" description="Disordered" evidence="3">
    <location>
        <begin position="504"/>
        <end position="526"/>
    </location>
</feature>
<organism evidence="5 6">
    <name type="scientific">Polarella glacialis</name>
    <name type="common">Dinoflagellate</name>
    <dbReference type="NCBI Taxonomy" id="89957"/>
    <lineage>
        <taxon>Eukaryota</taxon>
        <taxon>Sar</taxon>
        <taxon>Alveolata</taxon>
        <taxon>Dinophyceae</taxon>
        <taxon>Suessiales</taxon>
        <taxon>Suessiaceae</taxon>
        <taxon>Polarella</taxon>
    </lineage>
</organism>
<keyword evidence="1" id="KW-1015">Disulfide bond</keyword>
<feature type="binding site" evidence="1">
    <location>
        <position position="308"/>
    </location>
    <ligand>
        <name>Zn(2+)</name>
        <dbReference type="ChEBI" id="CHEBI:29105"/>
        <note>catalytic</note>
    </ligand>
</feature>
<evidence type="ECO:0000259" key="4">
    <source>
        <dbReference type="PROSITE" id="PS51864"/>
    </source>
</evidence>
<reference evidence="5" key="1">
    <citation type="submission" date="2021-02" db="EMBL/GenBank/DDBJ databases">
        <authorList>
            <person name="Dougan E. K."/>
            <person name="Rhodes N."/>
            <person name="Thang M."/>
            <person name="Chan C."/>
        </authorList>
    </citation>
    <scope>NUCLEOTIDE SEQUENCE</scope>
</reference>
<dbReference type="Pfam" id="PF00300">
    <property type="entry name" value="His_Phos_1"/>
    <property type="match status" value="1"/>
</dbReference>
<protein>
    <recommendedName>
        <fullName evidence="2">Metalloendopeptidase</fullName>
        <ecNumber evidence="2">3.4.24.-</ecNumber>
    </recommendedName>
</protein>
<evidence type="ECO:0000313" key="6">
    <source>
        <dbReference type="Proteomes" id="UP000626109"/>
    </source>
</evidence>
<dbReference type="PANTHER" id="PTHR10127">
    <property type="entry name" value="DISCOIDIN, CUB, EGF, LAMININ , AND ZINC METALLOPROTEASE DOMAIN CONTAINING"/>
    <property type="match status" value="1"/>
</dbReference>
<evidence type="ECO:0000256" key="3">
    <source>
        <dbReference type="SAM" id="MobiDB-lite"/>
    </source>
</evidence>
<evidence type="ECO:0000313" key="5">
    <source>
        <dbReference type="EMBL" id="CAE8656298.1"/>
    </source>
</evidence>
<dbReference type="PRINTS" id="PR00480">
    <property type="entry name" value="ASTACIN"/>
</dbReference>
<accession>A0A813IW06</accession>
<feature type="non-terminal residue" evidence="5">
    <location>
        <position position="1"/>
    </location>
</feature>
<dbReference type="PROSITE" id="PS51864">
    <property type="entry name" value="ASTACIN"/>
    <property type="match status" value="1"/>
</dbReference>
<dbReference type="CDD" id="cd07067">
    <property type="entry name" value="HP_PGM_like"/>
    <property type="match status" value="1"/>
</dbReference>
<evidence type="ECO:0000256" key="2">
    <source>
        <dbReference type="RuleBase" id="RU361183"/>
    </source>
</evidence>
<dbReference type="SUPFAM" id="SSF53254">
    <property type="entry name" value="Phosphoglycerate mutase-like"/>
    <property type="match status" value="1"/>
</dbReference>
<dbReference type="InterPro" id="IPR001506">
    <property type="entry name" value="Peptidase_M12A"/>
</dbReference>
<name>A0A813IW06_POLGL</name>
<gene>
    <name evidence="5" type="ORF">PGLA2088_LOCUS12097</name>
</gene>
<dbReference type="EMBL" id="CAJNNW010014173">
    <property type="protein sequence ID" value="CAE8656298.1"/>
    <property type="molecule type" value="Genomic_DNA"/>
</dbReference>
<keyword evidence="1 2" id="KW-0645">Protease</keyword>
<feature type="non-terminal residue" evidence="5">
    <location>
        <position position="838"/>
    </location>
</feature>
<feature type="region of interest" description="Disordered" evidence="3">
    <location>
        <begin position="539"/>
        <end position="583"/>
    </location>
</feature>
<dbReference type="Proteomes" id="UP000626109">
    <property type="component" value="Unassembled WGS sequence"/>
</dbReference>
<dbReference type="GO" id="GO:0008270">
    <property type="term" value="F:zinc ion binding"/>
    <property type="evidence" value="ECO:0007669"/>
    <property type="project" value="UniProtKB-UniRule"/>
</dbReference>
<evidence type="ECO:0000256" key="1">
    <source>
        <dbReference type="PROSITE-ProRule" id="PRU01211"/>
    </source>
</evidence>
<proteinExistence type="predicted"/>
<feature type="disulfide bond" evidence="1">
    <location>
        <begin position="271"/>
        <end position="293"/>
    </location>
</feature>
<comment type="cofactor">
    <cofactor evidence="1 2">
        <name>Zn(2+)</name>
        <dbReference type="ChEBI" id="CHEBI:29105"/>
    </cofactor>
    <text evidence="1 2">Binds 1 zinc ion per subunit.</text>
</comment>
<dbReference type="InterPro" id="IPR006026">
    <property type="entry name" value="Peptidase_Metallo"/>
</dbReference>
<keyword evidence="1 2" id="KW-0862">Zinc</keyword>
<keyword evidence="1 2" id="KW-0482">Metalloprotease</keyword>
<dbReference type="Gene3D" id="3.40.50.1240">
    <property type="entry name" value="Phosphoglycerate mutase-like"/>
    <property type="match status" value="1"/>
</dbReference>
<keyword evidence="1 2" id="KW-0479">Metal-binding</keyword>
<dbReference type="PANTHER" id="PTHR10127:SF850">
    <property type="entry name" value="METALLOENDOPEPTIDASE"/>
    <property type="match status" value="1"/>
</dbReference>
<dbReference type="Gene3D" id="3.40.390.10">
    <property type="entry name" value="Collagenase (Catalytic Domain)"/>
    <property type="match status" value="1"/>
</dbReference>
<feature type="active site" evidence="1">
    <location>
        <position position="305"/>
    </location>
</feature>
<dbReference type="Pfam" id="PF01400">
    <property type="entry name" value="Astacin"/>
    <property type="match status" value="1"/>
</dbReference>
<feature type="domain" description="Peptidase M12A" evidence="4">
    <location>
        <begin position="200"/>
        <end position="332"/>
    </location>
</feature>
<dbReference type="InterPro" id="IPR024079">
    <property type="entry name" value="MetalloPept_cat_dom_sf"/>
</dbReference>
<dbReference type="InterPro" id="IPR029033">
    <property type="entry name" value="His_PPase_superfam"/>
</dbReference>
<feature type="binding site" evidence="1">
    <location>
        <position position="304"/>
    </location>
    <ligand>
        <name>Zn(2+)</name>
        <dbReference type="ChEBI" id="CHEBI:29105"/>
        <note>catalytic</note>
    </ligand>
</feature>
<feature type="region of interest" description="Disordered" evidence="3">
    <location>
        <begin position="818"/>
        <end position="838"/>
    </location>
</feature>
<dbReference type="GO" id="GO:0006508">
    <property type="term" value="P:proteolysis"/>
    <property type="evidence" value="ECO:0007669"/>
    <property type="project" value="UniProtKB-KW"/>
</dbReference>
<keyword evidence="1 2" id="KW-0378">Hydrolase</keyword>
<comment type="caution">
    <text evidence="5">The sequence shown here is derived from an EMBL/GenBank/DDBJ whole genome shotgun (WGS) entry which is preliminary data.</text>
</comment>
<feature type="compositionally biased region" description="Basic and acidic residues" evidence="3">
    <location>
        <begin position="569"/>
        <end position="579"/>
    </location>
</feature>
<feature type="binding site" evidence="1">
    <location>
        <position position="314"/>
    </location>
    <ligand>
        <name>Zn(2+)</name>
        <dbReference type="ChEBI" id="CHEBI:29105"/>
        <note>catalytic</note>
    </ligand>
</feature>
<dbReference type="AlphaFoldDB" id="A0A813IW06"/>
<dbReference type="SMART" id="SM00235">
    <property type="entry name" value="ZnMc"/>
    <property type="match status" value="1"/>
</dbReference>
<dbReference type="InterPro" id="IPR013078">
    <property type="entry name" value="His_Pase_superF_clade-1"/>
</dbReference>
<dbReference type="EC" id="3.4.24.-" evidence="2"/>
<dbReference type="SUPFAM" id="SSF55486">
    <property type="entry name" value="Metalloproteases ('zincins'), catalytic domain"/>
    <property type="match status" value="1"/>
</dbReference>
<dbReference type="GO" id="GO:0004222">
    <property type="term" value="F:metalloendopeptidase activity"/>
    <property type="evidence" value="ECO:0007669"/>
    <property type="project" value="UniProtKB-UniRule"/>
</dbReference>